<dbReference type="InterPro" id="IPR044730">
    <property type="entry name" value="RNase_H-like_dom_plant"/>
</dbReference>
<dbReference type="InterPro" id="IPR026960">
    <property type="entry name" value="RVT-Znf"/>
</dbReference>
<dbReference type="Proteomes" id="UP000827721">
    <property type="component" value="Unassembled WGS sequence"/>
</dbReference>
<dbReference type="InterPro" id="IPR052929">
    <property type="entry name" value="RNase_H-like_EbsB-rel"/>
</dbReference>
<dbReference type="InterPro" id="IPR012337">
    <property type="entry name" value="RNaseH-like_sf"/>
</dbReference>
<reference evidence="3 4" key="1">
    <citation type="submission" date="2021-02" db="EMBL/GenBank/DDBJ databases">
        <title>Plant Genome Project.</title>
        <authorList>
            <person name="Zhang R.-G."/>
        </authorList>
    </citation>
    <scope>NUCLEOTIDE SEQUENCE [LARGE SCALE GENOMIC DNA]</scope>
    <source>
        <tissue evidence="3">Leaves</tissue>
    </source>
</reference>
<accession>A0ABQ8HAL2</accession>
<keyword evidence="4" id="KW-1185">Reference proteome</keyword>
<evidence type="ECO:0000313" key="4">
    <source>
        <dbReference type="Proteomes" id="UP000827721"/>
    </source>
</evidence>
<sequence length="438" mass="47377">MLINYYTSGSSVSILQDRWLPRPSSFKIIASCSLAGDAMVASLKSASGAWDSALVRSSFAPIDADCILSLPTSVRSCPDKLMWHHSKDGMYSVKSGYWLAASLARDGASSSSPSAGSSWWKFLWGLNIPAKVRMFVWRACRNLLPTRSLLAARRVPVGAGCPLCEAAVESVLHSLWLCRSLAESKAAVPFLASLRLPAAGSFLDFISACFSTLLVHEMELLLVLLWRFWFRRNHAVHSAPLLSVEDTVGWSERFLVDFQAAAAVPSVRCELVVERWLAPSPGWFKINSDVAVDVRGRRLGFGVVIRNCTGKVLVSYTSLLLGLFSSDIGEALAILRGLRLAIDMGLSTVCVESDAASVVKQLSSRVTSCSDIGLILDDILSLVVNFADLSFSSVRRSVNIVAHGLAKFALSHQPVGVRLGSVPSSLALVVLDDSRGYP</sequence>
<dbReference type="EMBL" id="JAFEMO010000012">
    <property type="protein sequence ID" value="KAH7553524.1"/>
    <property type="molecule type" value="Genomic_DNA"/>
</dbReference>
<evidence type="ECO:0008006" key="5">
    <source>
        <dbReference type="Google" id="ProtNLM"/>
    </source>
</evidence>
<dbReference type="Pfam" id="PF13966">
    <property type="entry name" value="zf-RVT"/>
    <property type="match status" value="1"/>
</dbReference>
<dbReference type="CDD" id="cd06222">
    <property type="entry name" value="RNase_H_like"/>
    <property type="match status" value="1"/>
</dbReference>
<evidence type="ECO:0000259" key="1">
    <source>
        <dbReference type="Pfam" id="PF13456"/>
    </source>
</evidence>
<dbReference type="InterPro" id="IPR002156">
    <property type="entry name" value="RNaseH_domain"/>
</dbReference>
<dbReference type="SUPFAM" id="SSF53098">
    <property type="entry name" value="Ribonuclease H-like"/>
    <property type="match status" value="1"/>
</dbReference>
<organism evidence="3 4">
    <name type="scientific">Xanthoceras sorbifolium</name>
    <dbReference type="NCBI Taxonomy" id="99658"/>
    <lineage>
        <taxon>Eukaryota</taxon>
        <taxon>Viridiplantae</taxon>
        <taxon>Streptophyta</taxon>
        <taxon>Embryophyta</taxon>
        <taxon>Tracheophyta</taxon>
        <taxon>Spermatophyta</taxon>
        <taxon>Magnoliopsida</taxon>
        <taxon>eudicotyledons</taxon>
        <taxon>Gunneridae</taxon>
        <taxon>Pentapetalae</taxon>
        <taxon>rosids</taxon>
        <taxon>malvids</taxon>
        <taxon>Sapindales</taxon>
        <taxon>Sapindaceae</taxon>
        <taxon>Xanthoceroideae</taxon>
        <taxon>Xanthoceras</taxon>
    </lineage>
</organism>
<protein>
    <recommendedName>
        <fullName evidence="5">Reverse transcriptase zinc-binding domain-containing protein</fullName>
    </recommendedName>
</protein>
<name>A0ABQ8HAL2_9ROSI</name>
<feature type="domain" description="Reverse transcriptase zinc-binding" evidence="2">
    <location>
        <begin position="115"/>
        <end position="179"/>
    </location>
</feature>
<dbReference type="Gene3D" id="3.30.420.10">
    <property type="entry name" value="Ribonuclease H-like superfamily/Ribonuclease H"/>
    <property type="match status" value="1"/>
</dbReference>
<comment type="caution">
    <text evidence="3">The sequence shown here is derived from an EMBL/GenBank/DDBJ whole genome shotgun (WGS) entry which is preliminary data.</text>
</comment>
<dbReference type="InterPro" id="IPR036397">
    <property type="entry name" value="RNaseH_sf"/>
</dbReference>
<dbReference type="PANTHER" id="PTHR47074">
    <property type="entry name" value="BNAC02G40300D PROTEIN"/>
    <property type="match status" value="1"/>
</dbReference>
<gene>
    <name evidence="3" type="ORF">JRO89_XS12G0022000</name>
</gene>
<feature type="domain" description="RNase H type-1" evidence="1">
    <location>
        <begin position="287"/>
        <end position="409"/>
    </location>
</feature>
<dbReference type="PANTHER" id="PTHR47074:SF48">
    <property type="entry name" value="POLYNUCLEOTIDYL TRANSFERASE, RIBONUCLEASE H-LIKE SUPERFAMILY PROTEIN"/>
    <property type="match status" value="1"/>
</dbReference>
<evidence type="ECO:0000259" key="2">
    <source>
        <dbReference type="Pfam" id="PF13966"/>
    </source>
</evidence>
<proteinExistence type="predicted"/>
<dbReference type="Pfam" id="PF13456">
    <property type="entry name" value="RVT_3"/>
    <property type="match status" value="1"/>
</dbReference>
<evidence type="ECO:0000313" key="3">
    <source>
        <dbReference type="EMBL" id="KAH7553524.1"/>
    </source>
</evidence>